<organism evidence="1 2">
    <name type="scientific">Streptacidiphilus cavernicola</name>
    <dbReference type="NCBI Taxonomy" id="3342716"/>
    <lineage>
        <taxon>Bacteria</taxon>
        <taxon>Bacillati</taxon>
        <taxon>Actinomycetota</taxon>
        <taxon>Actinomycetes</taxon>
        <taxon>Kitasatosporales</taxon>
        <taxon>Streptomycetaceae</taxon>
        <taxon>Streptacidiphilus</taxon>
    </lineage>
</organism>
<evidence type="ECO:0000313" key="1">
    <source>
        <dbReference type="EMBL" id="MFC1418204.1"/>
    </source>
</evidence>
<proteinExistence type="predicted"/>
<protein>
    <submittedName>
        <fullName evidence="1">GNAT family N-acetyltransferase</fullName>
    </submittedName>
</protein>
<keyword evidence="2" id="KW-1185">Reference proteome</keyword>
<reference evidence="1 2" key="1">
    <citation type="submission" date="2024-09" db="EMBL/GenBank/DDBJ databases">
        <authorList>
            <person name="Lee S.D."/>
        </authorList>
    </citation>
    <scope>NUCLEOTIDE SEQUENCE [LARGE SCALE GENOMIC DNA]</scope>
    <source>
        <strain evidence="1 2">N8-3</strain>
    </source>
</reference>
<dbReference type="SUPFAM" id="SSF55729">
    <property type="entry name" value="Acyl-CoA N-acyltransferases (Nat)"/>
    <property type="match status" value="1"/>
</dbReference>
<dbReference type="RefSeq" id="WP_380537003.1">
    <property type="nucleotide sequence ID" value="NZ_JBHFAB010000011.1"/>
</dbReference>
<gene>
    <name evidence="1" type="ORF">ACEZDE_16395</name>
</gene>
<accession>A0ABV6VWQ1</accession>
<name>A0ABV6VWQ1_9ACTN</name>
<dbReference type="InterPro" id="IPR016181">
    <property type="entry name" value="Acyl_CoA_acyltransferase"/>
</dbReference>
<evidence type="ECO:0000313" key="2">
    <source>
        <dbReference type="Proteomes" id="UP001592531"/>
    </source>
</evidence>
<dbReference type="Proteomes" id="UP001592531">
    <property type="component" value="Unassembled WGS sequence"/>
</dbReference>
<dbReference type="EMBL" id="JBHFAB010000011">
    <property type="protein sequence ID" value="MFC1418204.1"/>
    <property type="molecule type" value="Genomic_DNA"/>
</dbReference>
<comment type="caution">
    <text evidence="1">The sequence shown here is derived from an EMBL/GenBank/DDBJ whole genome shotgun (WGS) entry which is preliminary data.</text>
</comment>
<dbReference type="Gene3D" id="3.40.630.30">
    <property type="match status" value="1"/>
</dbReference>
<sequence length="184" mass="20925">MSQPVNVELRHYTDITPVRQDIIDVYADARAPLLHLPHYSVERFAERLDRHATESGWEAVIGYDTNQPVGYAYVNTLIEKDRWWSRMTEPLPDGFTDISTAALKEIMVRTPWRGTGTALRIHDALLSARSEERITLSVNPLAGDGRVQALYVTWGYEPFNEQRPSPDSPSLTAMIRSLKFRPAS</sequence>